<dbReference type="Gene3D" id="3.30.420.10">
    <property type="entry name" value="Ribonuclease H-like superfamily/Ribonuclease H"/>
    <property type="match status" value="1"/>
</dbReference>
<dbReference type="EMBL" id="BGPR01004628">
    <property type="protein sequence ID" value="GBN01548.1"/>
    <property type="molecule type" value="Genomic_DNA"/>
</dbReference>
<proteinExistence type="predicted"/>
<reference evidence="1 2" key="1">
    <citation type="journal article" date="2019" name="Sci. Rep.">
        <title>Orb-weaving spider Araneus ventricosus genome elucidates the spidroin gene catalogue.</title>
        <authorList>
            <person name="Kono N."/>
            <person name="Nakamura H."/>
            <person name="Ohtoshi R."/>
            <person name="Moran D.A.P."/>
            <person name="Shinohara A."/>
            <person name="Yoshida Y."/>
            <person name="Fujiwara M."/>
            <person name="Mori M."/>
            <person name="Tomita M."/>
            <person name="Arakawa K."/>
        </authorList>
    </citation>
    <scope>NUCLEOTIDE SEQUENCE [LARGE SCALE GENOMIC DNA]</scope>
</reference>
<evidence type="ECO:0000313" key="1">
    <source>
        <dbReference type="EMBL" id="GBN01548.1"/>
    </source>
</evidence>
<organism evidence="1 2">
    <name type="scientific">Araneus ventricosus</name>
    <name type="common">Orbweaver spider</name>
    <name type="synonym">Epeira ventricosa</name>
    <dbReference type="NCBI Taxonomy" id="182803"/>
    <lineage>
        <taxon>Eukaryota</taxon>
        <taxon>Metazoa</taxon>
        <taxon>Ecdysozoa</taxon>
        <taxon>Arthropoda</taxon>
        <taxon>Chelicerata</taxon>
        <taxon>Arachnida</taxon>
        <taxon>Araneae</taxon>
        <taxon>Araneomorphae</taxon>
        <taxon>Entelegynae</taxon>
        <taxon>Araneoidea</taxon>
        <taxon>Araneidae</taxon>
        <taxon>Araneus</taxon>
    </lineage>
</organism>
<comment type="caution">
    <text evidence="1">The sequence shown here is derived from an EMBL/GenBank/DDBJ whole genome shotgun (WGS) entry which is preliminary data.</text>
</comment>
<sequence length="141" mass="16160">MFYHPAYSPDLDSRGYHLFLHLKRFLAKQHFLSDNHLHRHDCHRLSPAVDLFDTGVRKLVSWYDTCFNSGGSYGGRCSTLDKTLLSKHLVCPPPFKNSAVRLGTAFFVVLNTISDGMAEQEQKKCCFVLWKNMAPRLQLCP</sequence>
<gene>
    <name evidence="1" type="ORF">AVEN_109138_1</name>
</gene>
<name>A0A4Y2KGU9_ARAVE</name>
<dbReference type="Proteomes" id="UP000499080">
    <property type="component" value="Unassembled WGS sequence"/>
</dbReference>
<dbReference type="GO" id="GO:0003676">
    <property type="term" value="F:nucleic acid binding"/>
    <property type="evidence" value="ECO:0007669"/>
    <property type="project" value="InterPro"/>
</dbReference>
<dbReference type="AlphaFoldDB" id="A0A4Y2KGU9"/>
<keyword evidence="2" id="KW-1185">Reference proteome</keyword>
<dbReference type="InterPro" id="IPR036397">
    <property type="entry name" value="RNaseH_sf"/>
</dbReference>
<protein>
    <submittedName>
        <fullName evidence="1">Uncharacterized protein</fullName>
    </submittedName>
</protein>
<accession>A0A4Y2KGU9</accession>
<evidence type="ECO:0000313" key="2">
    <source>
        <dbReference type="Proteomes" id="UP000499080"/>
    </source>
</evidence>